<keyword evidence="1" id="KW-0472">Membrane</keyword>
<keyword evidence="3" id="KW-1185">Reference proteome</keyword>
<accession>A0A3M7SE38</accession>
<evidence type="ECO:0000313" key="2">
    <source>
        <dbReference type="EMBL" id="RNA33790.1"/>
    </source>
</evidence>
<feature type="transmembrane region" description="Helical" evidence="1">
    <location>
        <begin position="94"/>
        <end position="112"/>
    </location>
</feature>
<protein>
    <submittedName>
        <fullName evidence="2">Uncharacterized protein</fullName>
    </submittedName>
</protein>
<keyword evidence="1" id="KW-1133">Transmembrane helix</keyword>
<feature type="transmembrane region" description="Helical" evidence="1">
    <location>
        <begin position="118"/>
        <end position="138"/>
    </location>
</feature>
<evidence type="ECO:0000256" key="1">
    <source>
        <dbReference type="SAM" id="Phobius"/>
    </source>
</evidence>
<evidence type="ECO:0000313" key="3">
    <source>
        <dbReference type="Proteomes" id="UP000276133"/>
    </source>
</evidence>
<keyword evidence="1" id="KW-0812">Transmembrane</keyword>
<comment type="caution">
    <text evidence="2">The sequence shown here is derived from an EMBL/GenBank/DDBJ whole genome shotgun (WGS) entry which is preliminary data.</text>
</comment>
<proteinExistence type="predicted"/>
<reference evidence="2 3" key="1">
    <citation type="journal article" date="2018" name="Sci. Rep.">
        <title>Genomic signatures of local adaptation to the degree of environmental predictability in rotifers.</title>
        <authorList>
            <person name="Franch-Gras L."/>
            <person name="Hahn C."/>
            <person name="Garcia-Roger E.M."/>
            <person name="Carmona M.J."/>
            <person name="Serra M."/>
            <person name="Gomez A."/>
        </authorList>
    </citation>
    <scope>NUCLEOTIDE SEQUENCE [LARGE SCALE GENOMIC DNA]</scope>
    <source>
        <strain evidence="2">HYR1</strain>
    </source>
</reference>
<sequence>MRRTQKGLIFSSQTHSKNARYYVENLPNFTVVQKSQKKFTKFKTLVLSEFHIFDSKFNSNLTNFRVIIDPSEEIRFKPEKTHFFPFFSQQKPPLPFFFLNYISIFIFEILSLKEQQFFKGFAIFGTLGLVISCGYKAVIKALIIFLHDSKEHLNSNQIFIKWTHNWIKS</sequence>
<dbReference type="EMBL" id="REGN01001578">
    <property type="protein sequence ID" value="RNA33790.1"/>
    <property type="molecule type" value="Genomic_DNA"/>
</dbReference>
<organism evidence="2 3">
    <name type="scientific">Brachionus plicatilis</name>
    <name type="common">Marine rotifer</name>
    <name type="synonym">Brachionus muelleri</name>
    <dbReference type="NCBI Taxonomy" id="10195"/>
    <lineage>
        <taxon>Eukaryota</taxon>
        <taxon>Metazoa</taxon>
        <taxon>Spiralia</taxon>
        <taxon>Gnathifera</taxon>
        <taxon>Rotifera</taxon>
        <taxon>Eurotatoria</taxon>
        <taxon>Monogononta</taxon>
        <taxon>Pseudotrocha</taxon>
        <taxon>Ploima</taxon>
        <taxon>Brachionidae</taxon>
        <taxon>Brachionus</taxon>
    </lineage>
</organism>
<name>A0A3M7SE38_BRAPC</name>
<dbReference type="Proteomes" id="UP000276133">
    <property type="component" value="Unassembled WGS sequence"/>
</dbReference>
<gene>
    <name evidence="2" type="ORF">BpHYR1_046987</name>
</gene>
<dbReference type="AlphaFoldDB" id="A0A3M7SE38"/>